<evidence type="ECO:0000313" key="2">
    <source>
        <dbReference type="EMBL" id="KAI5081727.1"/>
    </source>
</evidence>
<evidence type="ECO:0000256" key="1">
    <source>
        <dbReference type="SAM" id="MobiDB-lite"/>
    </source>
</evidence>
<reference evidence="2" key="1">
    <citation type="submission" date="2021-01" db="EMBL/GenBank/DDBJ databases">
        <title>Adiantum capillus-veneris genome.</title>
        <authorList>
            <person name="Fang Y."/>
            <person name="Liao Q."/>
        </authorList>
    </citation>
    <scope>NUCLEOTIDE SEQUENCE</scope>
    <source>
        <strain evidence="2">H3</strain>
        <tissue evidence="2">Leaf</tissue>
    </source>
</reference>
<accession>A0A9D4ZQ20</accession>
<feature type="compositionally biased region" description="Basic and acidic residues" evidence="1">
    <location>
        <begin position="28"/>
        <end position="47"/>
    </location>
</feature>
<evidence type="ECO:0000313" key="3">
    <source>
        <dbReference type="Proteomes" id="UP000886520"/>
    </source>
</evidence>
<dbReference type="EMBL" id="JABFUD020000003">
    <property type="protein sequence ID" value="KAI5081727.1"/>
    <property type="molecule type" value="Genomic_DNA"/>
</dbReference>
<comment type="caution">
    <text evidence="2">The sequence shown here is derived from an EMBL/GenBank/DDBJ whole genome shotgun (WGS) entry which is preliminary data.</text>
</comment>
<dbReference type="AlphaFoldDB" id="A0A9D4ZQ20"/>
<gene>
    <name evidence="2" type="ORF">GOP47_0001470</name>
</gene>
<keyword evidence="3" id="KW-1185">Reference proteome</keyword>
<sequence length="96" mass="11200">MRLCGCQHLLWSSRAILPVWPSHPSIYENDRGWSPKGQKDQGKTEDVRELFREPPVQEAEDIRDGETEVIVKKKQTQTQKLSFVDNHSRSLHRYAV</sequence>
<proteinExistence type="predicted"/>
<feature type="region of interest" description="Disordered" evidence="1">
    <location>
        <begin position="27"/>
        <end position="47"/>
    </location>
</feature>
<dbReference type="Proteomes" id="UP000886520">
    <property type="component" value="Chromosome 2"/>
</dbReference>
<organism evidence="2 3">
    <name type="scientific">Adiantum capillus-veneris</name>
    <name type="common">Maidenhair fern</name>
    <dbReference type="NCBI Taxonomy" id="13818"/>
    <lineage>
        <taxon>Eukaryota</taxon>
        <taxon>Viridiplantae</taxon>
        <taxon>Streptophyta</taxon>
        <taxon>Embryophyta</taxon>
        <taxon>Tracheophyta</taxon>
        <taxon>Polypodiopsida</taxon>
        <taxon>Polypodiidae</taxon>
        <taxon>Polypodiales</taxon>
        <taxon>Pteridineae</taxon>
        <taxon>Pteridaceae</taxon>
        <taxon>Vittarioideae</taxon>
        <taxon>Adiantum</taxon>
    </lineage>
</organism>
<name>A0A9D4ZQ20_ADICA</name>
<protein>
    <submittedName>
        <fullName evidence="2">Uncharacterized protein</fullName>
    </submittedName>
</protein>